<accession>A0AAD8Y4D3</accession>
<dbReference type="GO" id="GO:0005634">
    <property type="term" value="C:nucleus"/>
    <property type="evidence" value="ECO:0007669"/>
    <property type="project" value="UniProtKB-UniRule"/>
</dbReference>
<evidence type="ECO:0000256" key="2">
    <source>
        <dbReference type="SAM" id="Coils"/>
    </source>
</evidence>
<dbReference type="AlphaFoldDB" id="A0AAD8Y4D3"/>
<sequence length="733" mass="82429">MAPTLGRLEVHDMSSDMSTSENRQTLQMMSANRGNGETRHDGATVPDEQQTERGRVSHANGNGGDVTQEQQTEHGSVSHANELNLQANEEQRRDVTTPYDTTTITAQYQQAENRANAPPQASAAPEHPQPVVNEAPHPLSLSELLRVQDEQEGQISRIYEEIRTSAMRQAQMAAQYQASRAETRAQMQAVLEAQRKSDEQAQKTQDEVKKMKEEINVKVEETVREQLRELRVAVDQEVEGMLRKKLPKEIKKEIKREAKKEKVKKEKAAGKPKKNWSLYNIHVMEERKRLKALGSEQDLFQVASRSWKEMSEEDRMRRYGDIFTLDKERYEREMEVWWEERKVPADQRKPAAKHSPPELAATADTQEFATDAPIETQSPPEESAPTAATVGPGDPDEGYQLSEYEQFVQDKRARNQEHMQRLGLGGGSLSRSGNTAMAASSVRGNRNTEEPAVDPTEGNLNVQGSSPSASSNNEGREADTDHSQEPSQPPPEVHPLPQQQVQPPEAMQQPPPPQRPPAGAIAPLVGGWQSDKHIADRREMAAKMNGWKKYPLRRNDALGSAAARRLQESTASLASNGDGNTQELPPVSSRLPRGKKRKNHAPYWFRNAPVYELEGYTDGTPLKAGYVWVEYDSGVAVQVKEDEVEKRLPPRSSRRKLSHNLLGNNRSQNGSTELQCPVGYRFIRSVPPSKYRDGYDCDAEVVEVDGDWRHCKYVDFRGKERIGKLKLRTIQDA</sequence>
<feature type="compositionally biased region" description="Basic and acidic residues" evidence="3">
    <location>
        <begin position="530"/>
        <end position="541"/>
    </location>
</feature>
<feature type="compositionally biased region" description="Low complexity" evidence="3">
    <location>
        <begin position="96"/>
        <end position="105"/>
    </location>
</feature>
<protein>
    <recommendedName>
        <fullName evidence="4">HMG box domain-containing protein</fullName>
    </recommendedName>
</protein>
<evidence type="ECO:0000256" key="1">
    <source>
        <dbReference type="PROSITE-ProRule" id="PRU00267"/>
    </source>
</evidence>
<evidence type="ECO:0000256" key="3">
    <source>
        <dbReference type="SAM" id="MobiDB-lite"/>
    </source>
</evidence>
<feature type="compositionally biased region" description="Low complexity" evidence="3">
    <location>
        <begin position="495"/>
        <end position="508"/>
    </location>
</feature>
<keyword evidence="1" id="KW-0539">Nucleus</keyword>
<dbReference type="InterPro" id="IPR009071">
    <property type="entry name" value="HMG_box_dom"/>
</dbReference>
<feature type="compositionally biased region" description="Polar residues" evidence="3">
    <location>
        <begin position="65"/>
        <end position="88"/>
    </location>
</feature>
<feature type="compositionally biased region" description="Polar residues" evidence="3">
    <location>
        <begin position="571"/>
        <end position="583"/>
    </location>
</feature>
<dbReference type="EMBL" id="JATAAI010000019">
    <property type="protein sequence ID" value="KAK1738978.1"/>
    <property type="molecule type" value="Genomic_DNA"/>
</dbReference>
<keyword evidence="6" id="KW-1185">Reference proteome</keyword>
<keyword evidence="1" id="KW-0238">DNA-binding</keyword>
<gene>
    <name evidence="5" type="ORF">QTG54_010294</name>
</gene>
<proteinExistence type="predicted"/>
<feature type="compositionally biased region" description="Basic and acidic residues" evidence="3">
    <location>
        <begin position="474"/>
        <end position="484"/>
    </location>
</feature>
<evidence type="ECO:0000313" key="5">
    <source>
        <dbReference type="EMBL" id="KAK1738978.1"/>
    </source>
</evidence>
<dbReference type="PROSITE" id="PS50118">
    <property type="entry name" value="HMG_BOX_2"/>
    <property type="match status" value="1"/>
</dbReference>
<dbReference type="SUPFAM" id="SSF47095">
    <property type="entry name" value="HMG-box"/>
    <property type="match status" value="1"/>
</dbReference>
<name>A0AAD8Y4D3_9STRA</name>
<keyword evidence="2" id="KW-0175">Coiled coil</keyword>
<feature type="compositionally biased region" description="Polar residues" evidence="3">
    <location>
        <begin position="434"/>
        <end position="445"/>
    </location>
</feature>
<feature type="region of interest" description="Disordered" evidence="3">
    <location>
        <begin position="340"/>
        <end position="546"/>
    </location>
</feature>
<feature type="region of interest" description="Disordered" evidence="3">
    <location>
        <begin position="571"/>
        <end position="596"/>
    </location>
</feature>
<dbReference type="InterPro" id="IPR036910">
    <property type="entry name" value="HMG_box_dom_sf"/>
</dbReference>
<feature type="region of interest" description="Disordered" evidence="3">
    <location>
        <begin position="646"/>
        <end position="672"/>
    </location>
</feature>
<feature type="region of interest" description="Disordered" evidence="3">
    <location>
        <begin position="1"/>
        <end position="135"/>
    </location>
</feature>
<feature type="DNA-binding region" description="HMG box" evidence="1">
    <location>
        <begin position="272"/>
        <end position="338"/>
    </location>
</feature>
<dbReference type="Gene3D" id="1.10.30.10">
    <property type="entry name" value="High mobility group box domain"/>
    <property type="match status" value="1"/>
</dbReference>
<feature type="coiled-coil region" evidence="2">
    <location>
        <begin position="194"/>
        <end position="221"/>
    </location>
</feature>
<evidence type="ECO:0000313" key="6">
    <source>
        <dbReference type="Proteomes" id="UP001224775"/>
    </source>
</evidence>
<dbReference type="GO" id="GO:0003677">
    <property type="term" value="F:DNA binding"/>
    <property type="evidence" value="ECO:0007669"/>
    <property type="project" value="UniProtKB-UniRule"/>
</dbReference>
<feature type="domain" description="HMG box" evidence="4">
    <location>
        <begin position="272"/>
        <end position="338"/>
    </location>
</feature>
<organism evidence="5 6">
    <name type="scientific">Skeletonema marinoi</name>
    <dbReference type="NCBI Taxonomy" id="267567"/>
    <lineage>
        <taxon>Eukaryota</taxon>
        <taxon>Sar</taxon>
        <taxon>Stramenopiles</taxon>
        <taxon>Ochrophyta</taxon>
        <taxon>Bacillariophyta</taxon>
        <taxon>Coscinodiscophyceae</taxon>
        <taxon>Thalassiosirophycidae</taxon>
        <taxon>Thalassiosirales</taxon>
        <taxon>Skeletonemataceae</taxon>
        <taxon>Skeletonema</taxon>
        <taxon>Skeletonema marinoi-dohrnii complex</taxon>
    </lineage>
</organism>
<feature type="compositionally biased region" description="Polar residues" evidence="3">
    <location>
        <begin position="661"/>
        <end position="672"/>
    </location>
</feature>
<reference evidence="5" key="1">
    <citation type="submission" date="2023-06" db="EMBL/GenBank/DDBJ databases">
        <title>Survivors Of The Sea: Transcriptome response of Skeletonema marinoi to long-term dormancy.</title>
        <authorList>
            <person name="Pinder M.I.M."/>
            <person name="Kourtchenko O."/>
            <person name="Robertson E.K."/>
            <person name="Larsson T."/>
            <person name="Maumus F."/>
            <person name="Osuna-Cruz C.M."/>
            <person name="Vancaester E."/>
            <person name="Stenow R."/>
            <person name="Vandepoele K."/>
            <person name="Ploug H."/>
            <person name="Bruchert V."/>
            <person name="Godhe A."/>
            <person name="Topel M."/>
        </authorList>
    </citation>
    <scope>NUCLEOTIDE SEQUENCE</scope>
    <source>
        <strain evidence="5">R05AC</strain>
    </source>
</reference>
<feature type="compositionally biased region" description="Polar residues" evidence="3">
    <location>
        <begin position="458"/>
        <end position="473"/>
    </location>
</feature>
<comment type="caution">
    <text evidence="5">The sequence shown here is derived from an EMBL/GenBank/DDBJ whole genome shotgun (WGS) entry which is preliminary data.</text>
</comment>
<evidence type="ECO:0000259" key="4">
    <source>
        <dbReference type="PROSITE" id="PS50118"/>
    </source>
</evidence>
<feature type="compositionally biased region" description="Basic and acidic residues" evidence="3">
    <location>
        <begin position="340"/>
        <end position="349"/>
    </location>
</feature>
<feature type="compositionally biased region" description="Basic and acidic residues" evidence="3">
    <location>
        <begin position="408"/>
        <end position="420"/>
    </location>
</feature>
<dbReference type="Proteomes" id="UP001224775">
    <property type="component" value="Unassembled WGS sequence"/>
</dbReference>
<feature type="compositionally biased region" description="Polar residues" evidence="3">
    <location>
        <begin position="15"/>
        <end position="35"/>
    </location>
</feature>